<sequence length="456" mass="49473">MPGTTPYAERRNRLKAQLPGGLLLLLGNEESPMNYADNPFPFRQDSTFLYFTGVDRPGFALILDLDEDHATLFGDDRSLDDIVWMGPQPGARDLADAAGIARTAPAAALKEHLCRAQASGRPVHLLPPYRPEHRMAILEALGPGAPQPSVPFIRAVAELRIRKSPAEVEEIERAVEVSVRMHLAAMAMARPGLREAEIMARVTDIALASGGGLSFPVIATVRGGVLHNQHYGNVLEGGQLFLLDAGAETAGHYAGDLSSTFPVDPRFTPRQRDVHDVVLKAFLAAEGALRPGVDFKEVHLLACRTLAAGLKDLGLMKGDVAEAVDQGAHALFFPCGLGHLMGLDVHDMENLGEGWVGHEGRPRSSQFGLKSLRLARELQEGFVLTVEPGIYFMPELTERWRSEGRFKDFIDYGALEAFAGFGGLRIEEDFLVTASGARRLGPPKPRTAAEIEAARS</sequence>
<organism evidence="9 10">
    <name type="scientific">Mesoterricola silvestris</name>
    <dbReference type="NCBI Taxonomy" id="2927979"/>
    <lineage>
        <taxon>Bacteria</taxon>
        <taxon>Pseudomonadati</taxon>
        <taxon>Acidobacteriota</taxon>
        <taxon>Holophagae</taxon>
        <taxon>Holophagales</taxon>
        <taxon>Holophagaceae</taxon>
        <taxon>Mesoterricola</taxon>
    </lineage>
</organism>
<comment type="catalytic activity">
    <reaction evidence="1">
        <text>Release of any N-terminal amino acid, including proline, that is linked to proline, even from a dipeptide or tripeptide.</text>
        <dbReference type="EC" id="3.4.11.9"/>
    </reaction>
</comment>
<dbReference type="SUPFAM" id="SSF53092">
    <property type="entry name" value="Creatinase/prolidase N-terminal domain"/>
    <property type="match status" value="1"/>
</dbReference>
<dbReference type="EMBL" id="AP027080">
    <property type="protein sequence ID" value="BDU74090.1"/>
    <property type="molecule type" value="Genomic_DNA"/>
</dbReference>
<keyword evidence="7" id="KW-0464">Manganese</keyword>
<dbReference type="SUPFAM" id="SSF55920">
    <property type="entry name" value="Creatinase/aminopeptidase"/>
    <property type="match status" value="1"/>
</dbReference>
<dbReference type="GO" id="GO:0070006">
    <property type="term" value="F:metalloaminopeptidase activity"/>
    <property type="evidence" value="ECO:0007669"/>
    <property type="project" value="InterPro"/>
</dbReference>
<evidence type="ECO:0000313" key="9">
    <source>
        <dbReference type="EMBL" id="BDU74090.1"/>
    </source>
</evidence>
<accession>A0AA48KAG8</accession>
<dbReference type="Gene3D" id="3.40.350.10">
    <property type="entry name" value="Creatinase/prolidase N-terminal domain"/>
    <property type="match status" value="1"/>
</dbReference>
<evidence type="ECO:0000256" key="6">
    <source>
        <dbReference type="ARBA" id="ARBA00022801"/>
    </source>
</evidence>
<dbReference type="GO" id="GO:0030145">
    <property type="term" value="F:manganese ion binding"/>
    <property type="evidence" value="ECO:0007669"/>
    <property type="project" value="InterPro"/>
</dbReference>
<dbReference type="Proteomes" id="UP001238179">
    <property type="component" value="Chromosome"/>
</dbReference>
<keyword evidence="9" id="KW-0031">Aminopeptidase</keyword>
<evidence type="ECO:0000259" key="8">
    <source>
        <dbReference type="SMART" id="SM01011"/>
    </source>
</evidence>
<dbReference type="EC" id="3.4.11.9" evidence="4"/>
<dbReference type="CDD" id="cd01087">
    <property type="entry name" value="Prolidase"/>
    <property type="match status" value="1"/>
</dbReference>
<dbReference type="SMART" id="SM01011">
    <property type="entry name" value="AMP_N"/>
    <property type="match status" value="1"/>
</dbReference>
<dbReference type="GO" id="GO:0006508">
    <property type="term" value="P:proteolysis"/>
    <property type="evidence" value="ECO:0007669"/>
    <property type="project" value="TreeGrafter"/>
</dbReference>
<evidence type="ECO:0000256" key="2">
    <source>
        <dbReference type="ARBA" id="ARBA00001936"/>
    </source>
</evidence>
<protein>
    <recommendedName>
        <fullName evidence="4">Xaa-Pro aminopeptidase</fullName>
        <ecNumber evidence="4">3.4.11.9</ecNumber>
    </recommendedName>
</protein>
<evidence type="ECO:0000256" key="5">
    <source>
        <dbReference type="ARBA" id="ARBA00022723"/>
    </source>
</evidence>
<evidence type="ECO:0000256" key="3">
    <source>
        <dbReference type="ARBA" id="ARBA00008766"/>
    </source>
</evidence>
<evidence type="ECO:0000256" key="4">
    <source>
        <dbReference type="ARBA" id="ARBA00012574"/>
    </source>
</evidence>
<proteinExistence type="inferred from homology"/>
<dbReference type="InterPro" id="IPR029149">
    <property type="entry name" value="Creatin/AminoP/Spt16_N"/>
</dbReference>
<comment type="similarity">
    <text evidence="3">Belongs to the peptidase M24B family.</text>
</comment>
<keyword evidence="9" id="KW-0645">Protease</keyword>
<dbReference type="RefSeq" id="WP_316412761.1">
    <property type="nucleotide sequence ID" value="NZ_AP027080.1"/>
</dbReference>
<dbReference type="InterPro" id="IPR007865">
    <property type="entry name" value="Aminopep_P_N"/>
</dbReference>
<dbReference type="InterPro" id="IPR000994">
    <property type="entry name" value="Pept_M24"/>
</dbReference>
<reference evidence="10" key="1">
    <citation type="journal article" date="2023" name="Int. J. Syst. Evol. Microbiol.">
        <title>Mesoterricola silvestris gen. nov., sp. nov., Mesoterricola sediminis sp. nov., Geothrix oryzae sp. nov., Geothrix edaphica sp. nov., Geothrix rubra sp. nov., and Geothrix limicola sp. nov., six novel members of Acidobacteriota isolated from soils.</title>
        <authorList>
            <person name="Itoh H."/>
            <person name="Sugisawa Y."/>
            <person name="Mise K."/>
            <person name="Xu Z."/>
            <person name="Kuniyasu M."/>
            <person name="Ushijima N."/>
            <person name="Kawano K."/>
            <person name="Kobayashi E."/>
            <person name="Shiratori Y."/>
            <person name="Masuda Y."/>
            <person name="Senoo K."/>
        </authorList>
    </citation>
    <scope>NUCLEOTIDE SEQUENCE [LARGE SCALE GENOMIC DNA]</scope>
    <source>
        <strain evidence="10">W79</strain>
    </source>
</reference>
<evidence type="ECO:0000313" key="10">
    <source>
        <dbReference type="Proteomes" id="UP001238179"/>
    </source>
</evidence>
<dbReference type="Pfam" id="PF05195">
    <property type="entry name" value="AMP_N"/>
    <property type="match status" value="1"/>
</dbReference>
<name>A0AA48KAG8_9BACT</name>
<dbReference type="InterPro" id="IPR036005">
    <property type="entry name" value="Creatinase/aminopeptidase-like"/>
</dbReference>
<keyword evidence="10" id="KW-1185">Reference proteome</keyword>
<dbReference type="AlphaFoldDB" id="A0AA48KAG8"/>
<comment type="cofactor">
    <cofactor evidence="2">
        <name>Mn(2+)</name>
        <dbReference type="ChEBI" id="CHEBI:29035"/>
    </cofactor>
</comment>
<dbReference type="PANTHER" id="PTHR43226:SF4">
    <property type="entry name" value="XAA-PRO AMINOPEPTIDASE 3"/>
    <property type="match status" value="1"/>
</dbReference>
<dbReference type="Pfam" id="PF00557">
    <property type="entry name" value="Peptidase_M24"/>
    <property type="match status" value="1"/>
</dbReference>
<keyword evidence="6" id="KW-0378">Hydrolase</keyword>
<dbReference type="Gene3D" id="3.90.230.10">
    <property type="entry name" value="Creatinase/methionine aminopeptidase superfamily"/>
    <property type="match status" value="1"/>
</dbReference>
<gene>
    <name evidence="9" type="ORF">METEAL_32640</name>
</gene>
<feature type="domain" description="Aminopeptidase P N-terminal" evidence="8">
    <location>
        <begin position="2"/>
        <end position="134"/>
    </location>
</feature>
<dbReference type="GO" id="GO:0005829">
    <property type="term" value="C:cytosol"/>
    <property type="evidence" value="ECO:0007669"/>
    <property type="project" value="TreeGrafter"/>
</dbReference>
<dbReference type="KEGG" id="msil:METEAL_32640"/>
<keyword evidence="5" id="KW-0479">Metal-binding</keyword>
<evidence type="ECO:0000256" key="1">
    <source>
        <dbReference type="ARBA" id="ARBA00001424"/>
    </source>
</evidence>
<evidence type="ECO:0000256" key="7">
    <source>
        <dbReference type="ARBA" id="ARBA00023211"/>
    </source>
</evidence>
<dbReference type="InterPro" id="IPR052433">
    <property type="entry name" value="X-Pro_dipept-like"/>
</dbReference>
<dbReference type="PANTHER" id="PTHR43226">
    <property type="entry name" value="XAA-PRO AMINOPEPTIDASE 3"/>
    <property type="match status" value="1"/>
</dbReference>